<feature type="coiled-coil region" evidence="1">
    <location>
        <begin position="38"/>
        <end position="65"/>
    </location>
</feature>
<dbReference type="EMBL" id="MFDD01000002">
    <property type="protein sequence ID" value="OGE41100.1"/>
    <property type="molecule type" value="Genomic_DNA"/>
</dbReference>
<keyword evidence="1" id="KW-0175">Coiled coil</keyword>
<evidence type="ECO:0000256" key="1">
    <source>
        <dbReference type="SAM" id="Coils"/>
    </source>
</evidence>
<dbReference type="Proteomes" id="UP000177328">
    <property type="component" value="Unassembled WGS sequence"/>
</dbReference>
<organism evidence="2 3">
    <name type="scientific">Candidatus Daviesbacteria bacterium RIFCSPHIGHO2_02_FULL_43_12</name>
    <dbReference type="NCBI Taxonomy" id="1797776"/>
    <lineage>
        <taxon>Bacteria</taxon>
        <taxon>Candidatus Daviesiibacteriota</taxon>
    </lineage>
</organism>
<name>A0A1F5KJW6_9BACT</name>
<protein>
    <submittedName>
        <fullName evidence="2">Uncharacterized protein</fullName>
    </submittedName>
</protein>
<gene>
    <name evidence="2" type="ORF">A3D25_01000</name>
</gene>
<reference evidence="2 3" key="1">
    <citation type="journal article" date="2016" name="Nat. Commun.">
        <title>Thousands of microbial genomes shed light on interconnected biogeochemical processes in an aquifer system.</title>
        <authorList>
            <person name="Anantharaman K."/>
            <person name="Brown C.T."/>
            <person name="Hug L.A."/>
            <person name="Sharon I."/>
            <person name="Castelle C.J."/>
            <person name="Probst A.J."/>
            <person name="Thomas B.C."/>
            <person name="Singh A."/>
            <person name="Wilkins M.J."/>
            <person name="Karaoz U."/>
            <person name="Brodie E.L."/>
            <person name="Williams K.H."/>
            <person name="Hubbard S.S."/>
            <person name="Banfield J.F."/>
        </authorList>
    </citation>
    <scope>NUCLEOTIDE SEQUENCE [LARGE SCALE GENOMIC DNA]</scope>
</reference>
<evidence type="ECO:0000313" key="3">
    <source>
        <dbReference type="Proteomes" id="UP000177328"/>
    </source>
</evidence>
<comment type="caution">
    <text evidence="2">The sequence shown here is derived from an EMBL/GenBank/DDBJ whole genome shotgun (WGS) entry which is preliminary data.</text>
</comment>
<evidence type="ECO:0000313" key="2">
    <source>
        <dbReference type="EMBL" id="OGE41100.1"/>
    </source>
</evidence>
<proteinExistence type="predicted"/>
<accession>A0A1F5KJW6</accession>
<sequence length="83" mass="9891">MDEKTKEDFIKLFNQGFEEMVLPQFEEIREDMASMRKEMATQTDINRLERKIDHLLDKSGDHENRLKRIETLPIIASELRAVK</sequence>
<dbReference type="AlphaFoldDB" id="A0A1F5KJW6"/>